<dbReference type="EMBL" id="CP032050">
    <property type="protein sequence ID" value="AYN66368.1"/>
    <property type="molecule type" value="Genomic_DNA"/>
</dbReference>
<gene>
    <name evidence="1" type="ORF">D1013_02710</name>
</gene>
<organism evidence="1 2">
    <name type="scientific">Euzebyella marina</name>
    <dbReference type="NCBI Taxonomy" id="1761453"/>
    <lineage>
        <taxon>Bacteria</taxon>
        <taxon>Pseudomonadati</taxon>
        <taxon>Bacteroidota</taxon>
        <taxon>Flavobacteriia</taxon>
        <taxon>Flavobacteriales</taxon>
        <taxon>Flavobacteriaceae</taxon>
        <taxon>Euzebyella</taxon>
    </lineage>
</organism>
<dbReference type="OrthoDB" id="7595390at2"/>
<evidence type="ECO:0008006" key="3">
    <source>
        <dbReference type="Google" id="ProtNLM"/>
    </source>
</evidence>
<evidence type="ECO:0000313" key="1">
    <source>
        <dbReference type="EMBL" id="AYN66368.1"/>
    </source>
</evidence>
<dbReference type="RefSeq" id="WP_121847420.1">
    <property type="nucleotide sequence ID" value="NZ_CP032050.1"/>
</dbReference>
<dbReference type="Proteomes" id="UP000276309">
    <property type="component" value="Chromosome"/>
</dbReference>
<name>A0A3G2L289_9FLAO</name>
<dbReference type="KEGG" id="emar:D1013_02710"/>
<proteinExistence type="predicted"/>
<dbReference type="AlphaFoldDB" id="A0A3G2L289"/>
<keyword evidence="2" id="KW-1185">Reference proteome</keyword>
<sequence>MERIVIVAYKPFKGKENQLMELSTSHWKTLHDLGLVSDRRPILMQAKDKTVIEVFGWKSKQAMEEAHSNPTMNKMWSAYAEVCQYIPIGSVEEANALFSEFNPLEI</sequence>
<protein>
    <recommendedName>
        <fullName evidence="3">ABM domain-containing protein</fullName>
    </recommendedName>
</protein>
<reference evidence="1 2" key="1">
    <citation type="submission" date="2018-08" db="EMBL/GenBank/DDBJ databases">
        <title>The reduced genetic potential of extracellular carbohydrate catabolism in Euzebyella marina RN62, a Flavobacteriia bacterium isolated from the hadal water.</title>
        <authorList>
            <person name="Xue C."/>
        </authorList>
    </citation>
    <scope>NUCLEOTIDE SEQUENCE [LARGE SCALE GENOMIC DNA]</scope>
    <source>
        <strain evidence="1 2">RN62</strain>
    </source>
</reference>
<accession>A0A3G2L289</accession>
<evidence type="ECO:0000313" key="2">
    <source>
        <dbReference type="Proteomes" id="UP000276309"/>
    </source>
</evidence>